<proteinExistence type="predicted"/>
<evidence type="ECO:0000313" key="1">
    <source>
        <dbReference type="EMBL" id="HIR63074.1"/>
    </source>
</evidence>
<sequence>MNSDDSSPRQRIISLLNVKSVIKSQIFDQCLEVFSVLKDVLSEMSNDLNEMLVNTGSRRVRLEYRDRGKFEAELKFADDVLIFSLHTDIFQFDREHPVWKNPYVRNSPYNGYCGVISVYNFLYDSLKYNRNDDLGYLVARMFINKDKAFFVEGKRQKRQITDLFGKSTLTRDDLVAFVESAINYSLSFDLLVPPYDMVKEATVGEMNTKIESSRMRTGKRLGFKYNSDDVLNTEDNE</sequence>
<evidence type="ECO:0000313" key="2">
    <source>
        <dbReference type="Proteomes" id="UP000886744"/>
    </source>
</evidence>
<comment type="caution">
    <text evidence="1">The sequence shown here is derived from an EMBL/GenBank/DDBJ whole genome shotgun (WGS) entry which is preliminary data.</text>
</comment>
<reference evidence="1" key="2">
    <citation type="journal article" date="2021" name="PeerJ">
        <title>Extensive microbial diversity within the chicken gut microbiome revealed by metagenomics and culture.</title>
        <authorList>
            <person name="Gilroy R."/>
            <person name="Ravi A."/>
            <person name="Getino M."/>
            <person name="Pursley I."/>
            <person name="Horton D.L."/>
            <person name="Alikhan N.F."/>
            <person name="Baker D."/>
            <person name="Gharbi K."/>
            <person name="Hall N."/>
            <person name="Watson M."/>
            <person name="Adriaenssens E.M."/>
            <person name="Foster-Nyarko E."/>
            <person name="Jarju S."/>
            <person name="Secka A."/>
            <person name="Antonio M."/>
            <person name="Oren A."/>
            <person name="Chaudhuri R.R."/>
            <person name="La Ragione R."/>
            <person name="Hildebrand F."/>
            <person name="Pallen M.J."/>
        </authorList>
    </citation>
    <scope>NUCLEOTIDE SEQUENCE</scope>
    <source>
        <strain evidence="1">ChiHjej13B12-12457</strain>
    </source>
</reference>
<name>A0A9D1E1H5_9BACT</name>
<accession>A0A9D1E1H5</accession>
<protein>
    <submittedName>
        <fullName evidence="1">Uncharacterized protein</fullName>
    </submittedName>
</protein>
<dbReference type="Proteomes" id="UP000886744">
    <property type="component" value="Unassembled WGS sequence"/>
</dbReference>
<reference evidence="1" key="1">
    <citation type="submission" date="2020-10" db="EMBL/GenBank/DDBJ databases">
        <authorList>
            <person name="Gilroy R."/>
        </authorList>
    </citation>
    <scope>NUCLEOTIDE SEQUENCE</scope>
    <source>
        <strain evidence="1">ChiHjej13B12-12457</strain>
    </source>
</reference>
<gene>
    <name evidence="1" type="ORF">IAC94_06090</name>
</gene>
<organism evidence="1 2">
    <name type="scientific">Candidatus Coprenecus avistercoris</name>
    <dbReference type="NCBI Taxonomy" id="2840730"/>
    <lineage>
        <taxon>Bacteria</taxon>
        <taxon>Pseudomonadati</taxon>
        <taxon>Bacteroidota</taxon>
        <taxon>Bacteroidia</taxon>
        <taxon>Bacteroidales</taxon>
        <taxon>Rikenellaceae</taxon>
        <taxon>Rikenellaceae incertae sedis</taxon>
        <taxon>Candidatus Coprenecus</taxon>
    </lineage>
</organism>
<dbReference type="AlphaFoldDB" id="A0A9D1E1H5"/>
<dbReference type="EMBL" id="DVHI01000074">
    <property type="protein sequence ID" value="HIR63074.1"/>
    <property type="molecule type" value="Genomic_DNA"/>
</dbReference>